<dbReference type="GO" id="GO:0046872">
    <property type="term" value="F:metal ion binding"/>
    <property type="evidence" value="ECO:0007669"/>
    <property type="project" value="InterPro"/>
</dbReference>
<evidence type="ECO:0000313" key="3">
    <source>
        <dbReference type="Proteomes" id="UP000263336"/>
    </source>
</evidence>
<dbReference type="EMBL" id="DOZN01000012">
    <property type="protein sequence ID" value="HCC42207.1"/>
    <property type="molecule type" value="Genomic_DNA"/>
</dbReference>
<sequence>MNYKLQLQGLHCDSCKKIAERRLGRLEGVTSVNINMENQTALIQTGHTLSQTEVEEILKDTDYKVTALTEI</sequence>
<organism evidence="2 3">
    <name type="scientific">candidate division WWE3 bacterium</name>
    <dbReference type="NCBI Taxonomy" id="2053526"/>
    <lineage>
        <taxon>Bacteria</taxon>
        <taxon>Katanobacteria</taxon>
    </lineage>
</organism>
<dbReference type="InterPro" id="IPR036163">
    <property type="entry name" value="HMA_dom_sf"/>
</dbReference>
<dbReference type="SUPFAM" id="SSF55008">
    <property type="entry name" value="HMA, heavy metal-associated domain"/>
    <property type="match status" value="1"/>
</dbReference>
<proteinExistence type="predicted"/>
<accession>A0A3D0ZPI0</accession>
<dbReference type="CDD" id="cd00371">
    <property type="entry name" value="HMA"/>
    <property type="match status" value="1"/>
</dbReference>
<reference evidence="2 3" key="1">
    <citation type="journal article" date="2018" name="Nat. Biotechnol.">
        <title>A standardized bacterial taxonomy based on genome phylogeny substantially revises the tree of life.</title>
        <authorList>
            <person name="Parks D.H."/>
            <person name="Chuvochina M."/>
            <person name="Waite D.W."/>
            <person name="Rinke C."/>
            <person name="Skarshewski A."/>
            <person name="Chaumeil P.A."/>
            <person name="Hugenholtz P."/>
        </authorList>
    </citation>
    <scope>NUCLEOTIDE SEQUENCE [LARGE SCALE GENOMIC DNA]</scope>
    <source>
        <strain evidence="2">UBA11701</strain>
    </source>
</reference>
<dbReference type="Gene3D" id="3.30.70.100">
    <property type="match status" value="1"/>
</dbReference>
<name>A0A3D0ZPI0_UNCKA</name>
<evidence type="ECO:0000313" key="2">
    <source>
        <dbReference type="EMBL" id="HCC42207.1"/>
    </source>
</evidence>
<evidence type="ECO:0000259" key="1">
    <source>
        <dbReference type="PROSITE" id="PS50846"/>
    </source>
</evidence>
<dbReference type="Pfam" id="PF00403">
    <property type="entry name" value="HMA"/>
    <property type="match status" value="1"/>
</dbReference>
<dbReference type="PROSITE" id="PS50846">
    <property type="entry name" value="HMA_2"/>
    <property type="match status" value="1"/>
</dbReference>
<protein>
    <recommendedName>
        <fullName evidence="1">HMA domain-containing protein</fullName>
    </recommendedName>
</protein>
<comment type="caution">
    <text evidence="2">The sequence shown here is derived from an EMBL/GenBank/DDBJ whole genome shotgun (WGS) entry which is preliminary data.</text>
</comment>
<gene>
    <name evidence="2" type="ORF">DEP93_01930</name>
</gene>
<dbReference type="AlphaFoldDB" id="A0A3D0ZPI0"/>
<dbReference type="Proteomes" id="UP000263336">
    <property type="component" value="Unassembled WGS sequence"/>
</dbReference>
<dbReference type="InterPro" id="IPR006121">
    <property type="entry name" value="HMA_dom"/>
</dbReference>
<feature type="domain" description="HMA" evidence="1">
    <location>
        <begin position="1"/>
        <end position="66"/>
    </location>
</feature>